<dbReference type="Proteomes" id="UP000729402">
    <property type="component" value="Unassembled WGS sequence"/>
</dbReference>
<evidence type="ECO:0000259" key="1">
    <source>
        <dbReference type="SMART" id="SM00937"/>
    </source>
</evidence>
<comment type="caution">
    <text evidence="2">The sequence shown here is derived from an EMBL/GenBank/DDBJ whole genome shotgun (WGS) entry which is preliminary data.</text>
</comment>
<organism evidence="2 3">
    <name type="scientific">Zizania palustris</name>
    <name type="common">Northern wild rice</name>
    <dbReference type="NCBI Taxonomy" id="103762"/>
    <lineage>
        <taxon>Eukaryota</taxon>
        <taxon>Viridiplantae</taxon>
        <taxon>Streptophyta</taxon>
        <taxon>Embryophyta</taxon>
        <taxon>Tracheophyta</taxon>
        <taxon>Spermatophyta</taxon>
        <taxon>Magnoliopsida</taxon>
        <taxon>Liliopsida</taxon>
        <taxon>Poales</taxon>
        <taxon>Poaceae</taxon>
        <taxon>BOP clade</taxon>
        <taxon>Oryzoideae</taxon>
        <taxon>Oryzeae</taxon>
        <taxon>Zizaniinae</taxon>
        <taxon>Zizania</taxon>
    </lineage>
</organism>
<dbReference type="Pfam" id="PF00472">
    <property type="entry name" value="RF-1"/>
    <property type="match status" value="1"/>
</dbReference>
<dbReference type="PANTHER" id="PTHR43116:SF4">
    <property type="entry name" value="PEPTIDE CHAIN RELEASE FACTOR PRFB3, CHLOROPLASTIC"/>
    <property type="match status" value="1"/>
</dbReference>
<reference evidence="2" key="1">
    <citation type="journal article" date="2021" name="bioRxiv">
        <title>Whole Genome Assembly and Annotation of Northern Wild Rice, Zizania palustris L., Supports a Whole Genome Duplication in the Zizania Genus.</title>
        <authorList>
            <person name="Haas M."/>
            <person name="Kono T."/>
            <person name="Macchietto M."/>
            <person name="Millas R."/>
            <person name="McGilp L."/>
            <person name="Shao M."/>
            <person name="Duquette J."/>
            <person name="Hirsch C.N."/>
            <person name="Kimball J."/>
        </authorList>
    </citation>
    <scope>NUCLEOTIDE SEQUENCE</scope>
    <source>
        <tissue evidence="2">Fresh leaf tissue</tissue>
    </source>
</reference>
<dbReference type="EMBL" id="JAAALK010000284">
    <property type="protein sequence ID" value="KAG8069025.1"/>
    <property type="molecule type" value="Genomic_DNA"/>
</dbReference>
<dbReference type="InterPro" id="IPR005139">
    <property type="entry name" value="PCRF"/>
</dbReference>
<proteinExistence type="predicted"/>
<reference evidence="2" key="2">
    <citation type="submission" date="2021-02" db="EMBL/GenBank/DDBJ databases">
        <authorList>
            <person name="Kimball J.A."/>
            <person name="Haas M.W."/>
            <person name="Macchietto M."/>
            <person name="Kono T."/>
            <person name="Duquette J."/>
            <person name="Shao M."/>
        </authorList>
    </citation>
    <scope>NUCLEOTIDE SEQUENCE</scope>
    <source>
        <tissue evidence="2">Fresh leaf tissue</tissue>
    </source>
</reference>
<evidence type="ECO:0000313" key="2">
    <source>
        <dbReference type="EMBL" id="KAG8069025.1"/>
    </source>
</evidence>
<dbReference type="OrthoDB" id="2019491at2759"/>
<gene>
    <name evidence="2" type="ORF">GUJ93_ZPchr0005g15228</name>
</gene>
<dbReference type="GO" id="GO:0003747">
    <property type="term" value="F:translation release factor activity"/>
    <property type="evidence" value="ECO:0007669"/>
    <property type="project" value="InterPro"/>
</dbReference>
<dbReference type="PANTHER" id="PTHR43116">
    <property type="entry name" value="PEPTIDE CHAIN RELEASE FACTOR 2"/>
    <property type="match status" value="1"/>
</dbReference>
<dbReference type="InterPro" id="IPR000352">
    <property type="entry name" value="Pep_chain_release_fac_I"/>
</dbReference>
<evidence type="ECO:0000313" key="3">
    <source>
        <dbReference type="Proteomes" id="UP000729402"/>
    </source>
</evidence>
<sequence>MATTAAAAASVRAAAATRSRAGRVGALPVDGRGDGASVASYKELGLYSLRRRIEDAVVRIEMTASSALEMEEARRIKQEEVLRGRNLWDNPAKSHESLSALADAIRVVDHLKDLRYKAEEAKLISQLAEMDVINVELFKQAYKTSVDATEFLDRYEMSKLLKGPYDKEGACIIVTAGSEGVPSELWAEKLFCMYASWARRQGCKEGLVEKIVSTNGRIWTAAIEIESEYMFGSLSGEKGRHRMIYPSVDNPSTYEAMLARVDIIPLFLNRPVNLHLDDNDLDISPSPSEYKRWNPRNGAAVMVQHMPTGVTAESSGERSYFANKLKAISRLKAKLLVILRELRTSDVKKIKRQTVEDLCSSEIRRYKFGPHKLVHDLNTGLQLSEMNSVLEGDINPFIRRRIISRHG</sequence>
<dbReference type="SMART" id="SM00937">
    <property type="entry name" value="PCRF"/>
    <property type="match status" value="1"/>
</dbReference>
<dbReference type="AlphaFoldDB" id="A0A8J5SXR4"/>
<feature type="domain" description="Peptide chain release factor" evidence="1">
    <location>
        <begin position="126"/>
        <end position="237"/>
    </location>
</feature>
<accession>A0A8J5SXR4</accession>
<keyword evidence="3" id="KW-1185">Reference proteome</keyword>
<protein>
    <recommendedName>
        <fullName evidence="1">Peptide chain release factor domain-containing protein</fullName>
    </recommendedName>
</protein>
<name>A0A8J5SXR4_ZIZPA</name>
<dbReference type="Pfam" id="PF03462">
    <property type="entry name" value="PCRF"/>
    <property type="match status" value="1"/>
</dbReference>